<evidence type="ECO:0000313" key="2">
    <source>
        <dbReference type="EMBL" id="KAG2249895.1"/>
    </source>
</evidence>
<gene>
    <name evidence="2" type="ORF">Bca52824_089523</name>
</gene>
<feature type="transmembrane region" description="Helical" evidence="1">
    <location>
        <begin position="199"/>
        <end position="217"/>
    </location>
</feature>
<keyword evidence="1" id="KW-0472">Membrane</keyword>
<name>A0A8X7PER8_BRACI</name>
<dbReference type="OrthoDB" id="2018673at2759"/>
<dbReference type="PROSITE" id="PS51450">
    <property type="entry name" value="LRR"/>
    <property type="match status" value="1"/>
</dbReference>
<dbReference type="PANTHER" id="PTHR45631">
    <property type="entry name" value="OS07G0107800 PROTEIN-RELATED"/>
    <property type="match status" value="1"/>
</dbReference>
<dbReference type="Proteomes" id="UP000886595">
    <property type="component" value="Unassembled WGS sequence"/>
</dbReference>
<proteinExistence type="predicted"/>
<evidence type="ECO:0000256" key="1">
    <source>
        <dbReference type="SAM" id="Phobius"/>
    </source>
</evidence>
<dbReference type="InterPro" id="IPR032675">
    <property type="entry name" value="LRR_dom_sf"/>
</dbReference>
<comment type="caution">
    <text evidence="2">The sequence shown here is derived from an EMBL/GenBank/DDBJ whole genome shotgun (WGS) entry which is preliminary data.</text>
</comment>
<reference evidence="2 3" key="1">
    <citation type="submission" date="2020-02" db="EMBL/GenBank/DDBJ databases">
        <authorList>
            <person name="Ma Q."/>
            <person name="Huang Y."/>
            <person name="Song X."/>
            <person name="Pei D."/>
        </authorList>
    </citation>
    <scope>NUCLEOTIDE SEQUENCE [LARGE SCALE GENOMIC DNA]</scope>
    <source>
        <strain evidence="2">Sxm20200214</strain>
        <tissue evidence="2">Leaf</tissue>
    </source>
</reference>
<protein>
    <submittedName>
        <fullName evidence="2">Uncharacterized protein</fullName>
    </submittedName>
</protein>
<accession>A0A8X7PER8</accession>
<dbReference type="AlphaFoldDB" id="A0A8X7PER8"/>
<dbReference type="InterPro" id="IPR001611">
    <property type="entry name" value="Leu-rich_rpt"/>
</dbReference>
<organism evidence="2 3">
    <name type="scientific">Brassica carinata</name>
    <name type="common">Ethiopian mustard</name>
    <name type="synonym">Abyssinian cabbage</name>
    <dbReference type="NCBI Taxonomy" id="52824"/>
    <lineage>
        <taxon>Eukaryota</taxon>
        <taxon>Viridiplantae</taxon>
        <taxon>Streptophyta</taxon>
        <taxon>Embryophyta</taxon>
        <taxon>Tracheophyta</taxon>
        <taxon>Spermatophyta</taxon>
        <taxon>Magnoliopsida</taxon>
        <taxon>eudicotyledons</taxon>
        <taxon>Gunneridae</taxon>
        <taxon>Pentapetalae</taxon>
        <taxon>rosids</taxon>
        <taxon>malvids</taxon>
        <taxon>Brassicales</taxon>
        <taxon>Brassicaceae</taxon>
        <taxon>Brassiceae</taxon>
        <taxon>Brassica</taxon>
    </lineage>
</organism>
<keyword evidence="3" id="KW-1185">Reference proteome</keyword>
<feature type="transmembrane region" description="Helical" evidence="1">
    <location>
        <begin position="118"/>
        <end position="139"/>
    </location>
</feature>
<evidence type="ECO:0000313" key="3">
    <source>
        <dbReference type="Proteomes" id="UP000886595"/>
    </source>
</evidence>
<keyword evidence="1" id="KW-0812">Transmembrane</keyword>
<feature type="transmembrane region" description="Helical" evidence="1">
    <location>
        <begin position="300"/>
        <end position="319"/>
    </location>
</feature>
<keyword evidence="1" id="KW-1133">Transmembrane helix</keyword>
<sequence>MEALRESLRVPARMAWKGDPCTPSSWEGVKCHSLGHGFVIKQIVLTNKGLKGYITGRIMILRNLDLLNLSSNCITGDISSLVNMNLVKLVSGNKDICGVGIPSLPECSLWTMLLHSKLFAAAMLILIGLIICTLKHKIVQYDPNNPNFLLVVSYGVFRMRVAFCITLFHFLRVMLLYIISDFSVDDSYVILRFTATEQILLVLFGACLIVATLRGKWGQTKGHFLAIILCFSLFSMHLSFAAAKAIYNKPWLMSLERIWVLINYGVLVGFYHMSDSFDLKGYLVSKIGAPLLQAMRSMSLIHYTYLMLAFCYMVSAMMAY</sequence>
<feature type="transmembrane region" description="Helical" evidence="1">
    <location>
        <begin position="223"/>
        <end position="246"/>
    </location>
</feature>
<dbReference type="PANTHER" id="PTHR45631:SF191">
    <property type="entry name" value="DI-GLUCOSE BINDING PROTEIN WITH LEUCINE-RICH REPEAT DOMAIN-CONTAINING PROTEIN"/>
    <property type="match status" value="1"/>
</dbReference>
<dbReference type="Gene3D" id="3.80.10.10">
    <property type="entry name" value="Ribonuclease Inhibitor"/>
    <property type="match status" value="1"/>
</dbReference>
<feature type="transmembrane region" description="Helical" evidence="1">
    <location>
        <begin position="258"/>
        <end position="274"/>
    </location>
</feature>
<dbReference type="EMBL" id="JAAMPC010000017">
    <property type="protein sequence ID" value="KAG2249895.1"/>
    <property type="molecule type" value="Genomic_DNA"/>
</dbReference>